<reference evidence="2" key="1">
    <citation type="submission" date="2021-03" db="EMBL/GenBank/DDBJ databases">
        <authorList>
            <person name="Tagirdzhanova G."/>
        </authorList>
    </citation>
    <scope>NUCLEOTIDE SEQUENCE</scope>
</reference>
<sequence length="82" mass="9369">MLDYRNTMDRVLEAHYTPPNRVTALQKEKTELSRKSKEMQDSRGVKAPDSKHAKLLGKDRLDRDARGKGAESGRERQSQGRS</sequence>
<accession>A0A8H3IM52</accession>
<keyword evidence="3" id="KW-1185">Reference proteome</keyword>
<feature type="region of interest" description="Disordered" evidence="1">
    <location>
        <begin position="1"/>
        <end position="82"/>
    </location>
</feature>
<comment type="caution">
    <text evidence="2">The sequence shown here is derived from an EMBL/GenBank/DDBJ whole genome shotgun (WGS) entry which is preliminary data.</text>
</comment>
<gene>
    <name evidence="2" type="ORF">ALECFALPRED_005469</name>
</gene>
<proteinExistence type="predicted"/>
<organism evidence="2 3">
    <name type="scientific">Alectoria fallacina</name>
    <dbReference type="NCBI Taxonomy" id="1903189"/>
    <lineage>
        <taxon>Eukaryota</taxon>
        <taxon>Fungi</taxon>
        <taxon>Dikarya</taxon>
        <taxon>Ascomycota</taxon>
        <taxon>Pezizomycotina</taxon>
        <taxon>Lecanoromycetes</taxon>
        <taxon>OSLEUM clade</taxon>
        <taxon>Lecanoromycetidae</taxon>
        <taxon>Lecanorales</taxon>
        <taxon>Lecanorineae</taxon>
        <taxon>Parmeliaceae</taxon>
        <taxon>Alectoria</taxon>
    </lineage>
</organism>
<protein>
    <submittedName>
        <fullName evidence="2">Uncharacterized protein</fullName>
    </submittedName>
</protein>
<evidence type="ECO:0000313" key="3">
    <source>
        <dbReference type="Proteomes" id="UP000664203"/>
    </source>
</evidence>
<dbReference type="EMBL" id="CAJPDR010000347">
    <property type="protein sequence ID" value="CAF9933067.1"/>
    <property type="molecule type" value="Genomic_DNA"/>
</dbReference>
<feature type="compositionally biased region" description="Basic and acidic residues" evidence="1">
    <location>
        <begin position="26"/>
        <end position="82"/>
    </location>
</feature>
<dbReference type="AlphaFoldDB" id="A0A8H3IM52"/>
<name>A0A8H3IM52_9LECA</name>
<dbReference type="Proteomes" id="UP000664203">
    <property type="component" value="Unassembled WGS sequence"/>
</dbReference>
<dbReference type="OrthoDB" id="5372768at2759"/>
<evidence type="ECO:0000313" key="2">
    <source>
        <dbReference type="EMBL" id="CAF9933067.1"/>
    </source>
</evidence>
<evidence type="ECO:0000256" key="1">
    <source>
        <dbReference type="SAM" id="MobiDB-lite"/>
    </source>
</evidence>
<feature type="compositionally biased region" description="Basic and acidic residues" evidence="1">
    <location>
        <begin position="1"/>
        <end position="13"/>
    </location>
</feature>